<dbReference type="EMBL" id="KV417483">
    <property type="protein sequence ID" value="KZP33288.1"/>
    <property type="molecule type" value="Genomic_DNA"/>
</dbReference>
<protein>
    <submittedName>
        <fullName evidence="1">Uncharacterized protein</fullName>
    </submittedName>
</protein>
<organism evidence="1 2">
    <name type="scientific">Athelia psychrophila</name>
    <dbReference type="NCBI Taxonomy" id="1759441"/>
    <lineage>
        <taxon>Eukaryota</taxon>
        <taxon>Fungi</taxon>
        <taxon>Dikarya</taxon>
        <taxon>Basidiomycota</taxon>
        <taxon>Agaricomycotina</taxon>
        <taxon>Agaricomycetes</taxon>
        <taxon>Agaricomycetidae</taxon>
        <taxon>Atheliales</taxon>
        <taxon>Atheliaceae</taxon>
        <taxon>Athelia</taxon>
    </lineage>
</organism>
<evidence type="ECO:0000313" key="2">
    <source>
        <dbReference type="Proteomes" id="UP000076532"/>
    </source>
</evidence>
<accession>A0A166W1J7</accession>
<reference evidence="1 2" key="1">
    <citation type="journal article" date="2016" name="Mol. Biol. Evol.">
        <title>Comparative Genomics of Early-Diverging Mushroom-Forming Fungi Provides Insights into the Origins of Lignocellulose Decay Capabilities.</title>
        <authorList>
            <person name="Nagy L.G."/>
            <person name="Riley R."/>
            <person name="Tritt A."/>
            <person name="Adam C."/>
            <person name="Daum C."/>
            <person name="Floudas D."/>
            <person name="Sun H."/>
            <person name="Yadav J.S."/>
            <person name="Pangilinan J."/>
            <person name="Larsson K.H."/>
            <person name="Matsuura K."/>
            <person name="Barry K."/>
            <person name="Labutti K."/>
            <person name="Kuo R."/>
            <person name="Ohm R.A."/>
            <person name="Bhattacharya S.S."/>
            <person name="Shirouzu T."/>
            <person name="Yoshinaga Y."/>
            <person name="Martin F.M."/>
            <person name="Grigoriev I.V."/>
            <person name="Hibbett D.S."/>
        </authorList>
    </citation>
    <scope>NUCLEOTIDE SEQUENCE [LARGE SCALE GENOMIC DNA]</scope>
    <source>
        <strain evidence="1 2">CBS 109695</strain>
    </source>
</reference>
<dbReference type="AlphaFoldDB" id="A0A166W1J7"/>
<dbReference type="Proteomes" id="UP000076532">
    <property type="component" value="Unassembled WGS sequence"/>
</dbReference>
<sequence>MLALRELKLLYVMGVRDDLPPDSTSNWIDSGFHLRLAIMLGCPFRLKAFRTGRHTDDMIWLRQNQIRDCNRERLMDKAPQTSGTQTYLALLPHISIGHVSNTCSNAPPNPLIFRTIPGRQLTRLRLDMDGNDGLTDTVAALAPVTDLREESTHSQILQNVSKLFPNLDFLFYVGMPELGGPQEVDFWQGFAFPQALSPFKHLSMFGVHSAYLDIHKKHSRR</sequence>
<name>A0A166W1J7_9AGAM</name>
<keyword evidence="2" id="KW-1185">Reference proteome</keyword>
<gene>
    <name evidence="1" type="ORF">FIBSPDRAFT_882038</name>
</gene>
<evidence type="ECO:0000313" key="1">
    <source>
        <dbReference type="EMBL" id="KZP33288.1"/>
    </source>
</evidence>
<proteinExistence type="predicted"/>